<dbReference type="Gene3D" id="3.40.250.10">
    <property type="entry name" value="Rhodanese-like domain"/>
    <property type="match status" value="1"/>
</dbReference>
<gene>
    <name evidence="2" type="ORF">EV684_101223</name>
</gene>
<protein>
    <recommendedName>
        <fullName evidence="1">Rhodanese domain-containing protein</fullName>
    </recommendedName>
</protein>
<dbReference type="AlphaFoldDB" id="A0A4R2MFZ5"/>
<sequence>MTSAHDLVVAAKSRIHEVSTDLAEAAVAHADVLLDVREADEFAAGHLPGAPPAPPGSSTAASCVSSHPTMLQFCWTGVTGTVRYWSGASGIRPGTAAGRGQRATMPTGDCPPVLIVASAPSAPLVLTENSETVPSPALLT</sequence>
<proteinExistence type="predicted"/>
<reference evidence="2 3" key="1">
    <citation type="submission" date="2019-03" db="EMBL/GenBank/DDBJ databases">
        <title>Genomic Encyclopedia of Type Strains, Phase IV (KMG-IV): sequencing the most valuable type-strain genomes for metagenomic binning, comparative biology and taxonomic classification.</title>
        <authorList>
            <person name="Goeker M."/>
        </authorList>
    </citation>
    <scope>NUCLEOTIDE SEQUENCE [LARGE SCALE GENOMIC DNA]</scope>
    <source>
        <strain evidence="2 3">DSM 1709</strain>
    </source>
</reference>
<evidence type="ECO:0000313" key="3">
    <source>
        <dbReference type="Proteomes" id="UP000295106"/>
    </source>
</evidence>
<dbReference type="EMBL" id="SLXD01000001">
    <property type="protein sequence ID" value="TCP05351.1"/>
    <property type="molecule type" value="Genomic_DNA"/>
</dbReference>
<accession>A0A4R2MFZ5</accession>
<evidence type="ECO:0000313" key="2">
    <source>
        <dbReference type="EMBL" id="TCP05351.1"/>
    </source>
</evidence>
<dbReference type="InterPro" id="IPR001763">
    <property type="entry name" value="Rhodanese-like_dom"/>
</dbReference>
<organism evidence="2 3">
    <name type="scientific">Rubrivivax gelatinosus</name>
    <name type="common">Rhodocyclus gelatinosus</name>
    <name type="synonym">Rhodopseudomonas gelatinosa</name>
    <dbReference type="NCBI Taxonomy" id="28068"/>
    <lineage>
        <taxon>Bacteria</taxon>
        <taxon>Pseudomonadati</taxon>
        <taxon>Pseudomonadota</taxon>
        <taxon>Betaproteobacteria</taxon>
        <taxon>Burkholderiales</taxon>
        <taxon>Sphaerotilaceae</taxon>
        <taxon>Rubrivivax</taxon>
    </lineage>
</organism>
<dbReference type="SUPFAM" id="SSF52821">
    <property type="entry name" value="Rhodanese/Cell cycle control phosphatase"/>
    <property type="match status" value="1"/>
</dbReference>
<dbReference type="RefSeq" id="WP_242478666.1">
    <property type="nucleotide sequence ID" value="NZ_CP181386.1"/>
</dbReference>
<evidence type="ECO:0000259" key="1">
    <source>
        <dbReference type="PROSITE" id="PS50206"/>
    </source>
</evidence>
<feature type="domain" description="Rhodanese" evidence="1">
    <location>
        <begin position="27"/>
        <end position="50"/>
    </location>
</feature>
<dbReference type="InterPro" id="IPR036873">
    <property type="entry name" value="Rhodanese-like_dom_sf"/>
</dbReference>
<comment type="caution">
    <text evidence="2">The sequence shown here is derived from an EMBL/GenBank/DDBJ whole genome shotgun (WGS) entry which is preliminary data.</text>
</comment>
<dbReference type="PROSITE" id="PS50206">
    <property type="entry name" value="RHODANESE_3"/>
    <property type="match status" value="1"/>
</dbReference>
<dbReference type="Proteomes" id="UP000295106">
    <property type="component" value="Unassembled WGS sequence"/>
</dbReference>
<dbReference type="GeneID" id="99686951"/>
<dbReference type="Pfam" id="PF00581">
    <property type="entry name" value="Rhodanese"/>
    <property type="match status" value="1"/>
</dbReference>
<name>A0A4R2MFZ5_RUBGE</name>